<comment type="caution">
    <text evidence="3">The sequence shown here is derived from an EMBL/GenBank/DDBJ whole genome shotgun (WGS) entry which is preliminary data.</text>
</comment>
<reference evidence="3 4" key="1">
    <citation type="journal article" date="2016" name="Nat. Commun.">
        <title>Thousands of microbial genomes shed light on interconnected biogeochemical processes in an aquifer system.</title>
        <authorList>
            <person name="Anantharaman K."/>
            <person name="Brown C.T."/>
            <person name="Hug L.A."/>
            <person name="Sharon I."/>
            <person name="Castelle C.J."/>
            <person name="Probst A.J."/>
            <person name="Thomas B.C."/>
            <person name="Singh A."/>
            <person name="Wilkins M.J."/>
            <person name="Karaoz U."/>
            <person name="Brodie E.L."/>
            <person name="Williams K.H."/>
            <person name="Hubbard S.S."/>
            <person name="Banfield J.F."/>
        </authorList>
    </citation>
    <scope>NUCLEOTIDE SEQUENCE [LARGE SCALE GENOMIC DNA]</scope>
</reference>
<protein>
    <recommendedName>
        <fullName evidence="2">Ice-binding protein C-terminal domain-containing protein</fullName>
    </recommendedName>
</protein>
<dbReference type="NCBIfam" id="TIGR02595">
    <property type="entry name" value="PEP_CTERM"/>
    <property type="match status" value="1"/>
</dbReference>
<name>A0A1G2HJK3_9BACT</name>
<feature type="chain" id="PRO_5009583123" description="Ice-binding protein C-terminal domain-containing protein" evidence="1">
    <location>
        <begin position="23"/>
        <end position="237"/>
    </location>
</feature>
<dbReference type="InterPro" id="IPR013424">
    <property type="entry name" value="Ice-binding_C"/>
</dbReference>
<dbReference type="EMBL" id="MHOM01000055">
    <property type="protein sequence ID" value="OGZ62599.1"/>
    <property type="molecule type" value="Genomic_DNA"/>
</dbReference>
<evidence type="ECO:0000259" key="2">
    <source>
        <dbReference type="Pfam" id="PF07589"/>
    </source>
</evidence>
<evidence type="ECO:0000256" key="1">
    <source>
        <dbReference type="SAM" id="SignalP"/>
    </source>
</evidence>
<dbReference type="Proteomes" id="UP000177190">
    <property type="component" value="Unassembled WGS sequence"/>
</dbReference>
<accession>A0A1G2HJK3</accession>
<feature type="signal peptide" evidence="1">
    <location>
        <begin position="1"/>
        <end position="22"/>
    </location>
</feature>
<dbReference type="STRING" id="1802200.A2812_03035"/>
<organism evidence="3 4">
    <name type="scientific">Candidatus Staskawiczbacteria bacterium RIFCSPHIGHO2_01_FULL_36_16</name>
    <dbReference type="NCBI Taxonomy" id="1802200"/>
    <lineage>
        <taxon>Bacteria</taxon>
        <taxon>Candidatus Staskawicziibacteriota</taxon>
    </lineage>
</organism>
<sequence length="237" mass="25953">MKTRTVLTVLTVLLFGANSVMAEAVVEDNFNSYVNGSVVGQGGWKNRSTGDNFIVQDTTVLEGAKALYISGVSDSVIIKEGISLSDGIQTFYAKTENRNNWAPFSRIDFRMLRGGWDTGVYAQVALQWNGKVEYTKGGLNYQFATFNDDEWTKIDIEWRATDASARYRANDELWTDWYTYAGGGNFDSVGIDYGILGGSVLAGAHFDALGANPVPEPGTIVLLLTGLIACGFLLRRK</sequence>
<evidence type="ECO:0000313" key="4">
    <source>
        <dbReference type="Proteomes" id="UP000177190"/>
    </source>
</evidence>
<gene>
    <name evidence="3" type="ORF">A2812_03035</name>
</gene>
<dbReference type="AlphaFoldDB" id="A0A1G2HJK3"/>
<feature type="domain" description="Ice-binding protein C-terminal" evidence="2">
    <location>
        <begin position="213"/>
        <end position="237"/>
    </location>
</feature>
<proteinExistence type="predicted"/>
<keyword evidence="1" id="KW-0732">Signal</keyword>
<dbReference type="Pfam" id="PF07589">
    <property type="entry name" value="PEP-CTERM"/>
    <property type="match status" value="1"/>
</dbReference>
<evidence type="ECO:0000313" key="3">
    <source>
        <dbReference type="EMBL" id="OGZ62599.1"/>
    </source>
</evidence>